<dbReference type="RefSeq" id="WP_006956069.1">
    <property type="nucleotide sequence ID" value="NZ_CH672406.1"/>
</dbReference>
<dbReference type="Gene3D" id="3.40.50.150">
    <property type="entry name" value="Vaccinia Virus protein VP39"/>
    <property type="match status" value="1"/>
</dbReference>
<dbReference type="EMBL" id="AAMX01000023">
    <property type="protein sequence ID" value="EAQ31152.1"/>
    <property type="molecule type" value="Genomic_DNA"/>
</dbReference>
<keyword evidence="2 6" id="KW-0489">Methyltransferase</keyword>
<feature type="active site" evidence="7">
    <location>
        <position position="402"/>
    </location>
</feature>
<keyword evidence="4 6" id="KW-0949">S-adenosyl-L-methionine</keyword>
<feature type="binding site" evidence="6">
    <location>
        <position position="372"/>
    </location>
    <ligand>
        <name>S-adenosyl-L-methionine</name>
        <dbReference type="ChEBI" id="CHEBI:59789"/>
    </ligand>
</feature>
<keyword evidence="3 6" id="KW-0808">Transferase</keyword>
<dbReference type="InterPro" id="IPR029063">
    <property type="entry name" value="SAM-dependent_MTases_sf"/>
</dbReference>
<evidence type="ECO:0000256" key="7">
    <source>
        <dbReference type="PROSITE-ProRule" id="PRU10015"/>
    </source>
</evidence>
<dbReference type="SUPFAM" id="SSF53335">
    <property type="entry name" value="S-adenosyl-L-methionine-dependent methyltransferases"/>
    <property type="match status" value="1"/>
</dbReference>
<keyword evidence="1" id="KW-0479">Metal-binding</keyword>
<keyword evidence="1" id="KW-0408">Iron</keyword>
<dbReference type="Pfam" id="PF05958">
    <property type="entry name" value="tRNA_U5-meth_tr"/>
    <property type="match status" value="1"/>
</dbReference>
<evidence type="ECO:0000256" key="5">
    <source>
        <dbReference type="ARBA" id="ARBA00023014"/>
    </source>
</evidence>
<dbReference type="CDD" id="cd02440">
    <property type="entry name" value="AdoMet_MTases"/>
    <property type="match status" value="1"/>
</dbReference>
<sequence length="446" mass="50099">MAQFFKPKGRKKSTSNYVLTGTADALDHQGRGVVRLSKQGKNRVYFVPQVLPGETAQFKVTGQQNTELLARQNASEERRQAPCPYYEDCGGCDLQHINETHQRRHKQQVVTELFAKMAGVRDELPWHETLIADDWQYRRKARLAIYQRNTAEPMRLGFRAHSSKHIVDIPQCVVLDSALNRVLDDLRSILYEAQIGPKLGHIELIKARDVHLCLRITQSLSSEQEKCLRAFSSDSQCTLWLDDGQQITSLAEDVVCFDETIDGDRLVFMPGNFIQVNAKVNQQMVKQALNWLAPQAEDEILDLFAGIGNFTLPLARRVKSVTAVEGVSAMTTQLAANAAAADLSNVHAQTFDLSTDQVSRLLKKGFQRVLLDPARAGAEKVCQGIAQLEADKQPVQIVYVSCSPDTLARDSRWLLDNGYEITHISLVDMFVQTHHIETMVSFKKVV</sequence>
<organism evidence="8 9">
    <name type="scientific">Idiomarina baltica OS145</name>
    <dbReference type="NCBI Taxonomy" id="314276"/>
    <lineage>
        <taxon>Bacteria</taxon>
        <taxon>Pseudomonadati</taxon>
        <taxon>Pseudomonadota</taxon>
        <taxon>Gammaproteobacteria</taxon>
        <taxon>Alteromonadales</taxon>
        <taxon>Idiomarinaceae</taxon>
        <taxon>Idiomarina</taxon>
    </lineage>
</organism>
<dbReference type="Gene3D" id="2.40.50.140">
    <property type="entry name" value="Nucleic acid-binding proteins"/>
    <property type="match status" value="1"/>
</dbReference>
<dbReference type="Gene3D" id="2.40.50.1070">
    <property type="match status" value="1"/>
</dbReference>
<comment type="similarity">
    <text evidence="6">Belongs to the class I-like SAM-binding methyltransferase superfamily. RNA M5U methyltransferase family.</text>
</comment>
<evidence type="ECO:0000256" key="3">
    <source>
        <dbReference type="ARBA" id="ARBA00022679"/>
    </source>
</evidence>
<evidence type="ECO:0000313" key="8">
    <source>
        <dbReference type="EMBL" id="EAQ31152.1"/>
    </source>
</evidence>
<protein>
    <submittedName>
        <fullName evidence="8">SAM-dependent methyltransferase</fullName>
    </submittedName>
</protein>
<dbReference type="PROSITE" id="PS01230">
    <property type="entry name" value="TRMA_1"/>
    <property type="match status" value="1"/>
</dbReference>
<dbReference type="InterPro" id="IPR012340">
    <property type="entry name" value="NA-bd_OB-fold"/>
</dbReference>
<dbReference type="GO" id="GO:0008168">
    <property type="term" value="F:methyltransferase activity"/>
    <property type="evidence" value="ECO:0007669"/>
    <property type="project" value="UniProtKB-KW"/>
</dbReference>
<evidence type="ECO:0000256" key="2">
    <source>
        <dbReference type="ARBA" id="ARBA00022603"/>
    </source>
</evidence>
<dbReference type="Proteomes" id="UP000016543">
    <property type="component" value="Unassembled WGS sequence"/>
</dbReference>
<dbReference type="GO" id="GO:0032259">
    <property type="term" value="P:methylation"/>
    <property type="evidence" value="ECO:0007669"/>
    <property type="project" value="UniProtKB-KW"/>
</dbReference>
<dbReference type="PROSITE" id="PS51687">
    <property type="entry name" value="SAM_MT_RNA_M5U"/>
    <property type="match status" value="1"/>
</dbReference>
<feature type="binding site" evidence="6">
    <location>
        <position position="325"/>
    </location>
    <ligand>
        <name>S-adenosyl-L-methionine</name>
        <dbReference type="ChEBI" id="CHEBI:59789"/>
    </ligand>
</feature>
<name>A0ABP2CNF9_9GAMM</name>
<feature type="active site" description="Nucleophile" evidence="6">
    <location>
        <position position="402"/>
    </location>
</feature>
<evidence type="ECO:0000256" key="4">
    <source>
        <dbReference type="ARBA" id="ARBA00022691"/>
    </source>
</evidence>
<accession>A0ABP2CNF9</accession>
<evidence type="ECO:0000256" key="1">
    <source>
        <dbReference type="ARBA" id="ARBA00022485"/>
    </source>
</evidence>
<evidence type="ECO:0000256" key="6">
    <source>
        <dbReference type="PROSITE-ProRule" id="PRU01024"/>
    </source>
</evidence>
<keyword evidence="5" id="KW-0411">Iron-sulfur</keyword>
<gene>
    <name evidence="8" type="ORF">OS145_07369</name>
</gene>
<dbReference type="PANTHER" id="PTHR11061">
    <property type="entry name" value="RNA M5U METHYLTRANSFERASE"/>
    <property type="match status" value="1"/>
</dbReference>
<keyword evidence="1" id="KW-0004">4Fe-4S</keyword>
<dbReference type="PANTHER" id="PTHR11061:SF49">
    <property type="entry name" value="23S RRNA (URACIL(1939)-C(5))-METHYLTRANSFERASE RLMD"/>
    <property type="match status" value="1"/>
</dbReference>
<comment type="caution">
    <text evidence="8">The sequence shown here is derived from an EMBL/GenBank/DDBJ whole genome shotgun (WGS) entry which is preliminary data.</text>
</comment>
<dbReference type="NCBIfam" id="TIGR00479">
    <property type="entry name" value="rumA"/>
    <property type="match status" value="1"/>
</dbReference>
<proteinExistence type="inferred from homology"/>
<keyword evidence="9" id="KW-1185">Reference proteome</keyword>
<feature type="binding site" evidence="6">
    <location>
        <position position="275"/>
    </location>
    <ligand>
        <name>S-adenosyl-L-methionine</name>
        <dbReference type="ChEBI" id="CHEBI:59789"/>
    </ligand>
</feature>
<reference evidence="8 9" key="1">
    <citation type="submission" date="2006-01" db="EMBL/GenBank/DDBJ databases">
        <authorList>
            <person name="Brettar I."/>
            <person name="Hofle M."/>
            <person name="Ferriera S."/>
            <person name="Johnson J."/>
            <person name="Kravitz S."/>
            <person name="Halpern A."/>
            <person name="Remington K."/>
            <person name="Beeson K."/>
            <person name="Tran B."/>
            <person name="Rogers Y.-H."/>
            <person name="Friedman R."/>
            <person name="Venter J.C."/>
        </authorList>
    </citation>
    <scope>NUCLEOTIDE SEQUENCE [LARGE SCALE GENOMIC DNA]</scope>
    <source>
        <strain evidence="8 9">OS145</strain>
    </source>
</reference>
<evidence type="ECO:0000313" key="9">
    <source>
        <dbReference type="Proteomes" id="UP000016543"/>
    </source>
</evidence>
<feature type="binding site" evidence="6">
    <location>
        <position position="304"/>
    </location>
    <ligand>
        <name>S-adenosyl-L-methionine</name>
        <dbReference type="ChEBI" id="CHEBI:59789"/>
    </ligand>
</feature>
<dbReference type="SUPFAM" id="SSF50249">
    <property type="entry name" value="Nucleic acid-binding proteins"/>
    <property type="match status" value="1"/>
</dbReference>
<dbReference type="InterPro" id="IPR010280">
    <property type="entry name" value="U5_MeTrfase_fam"/>
</dbReference>
<dbReference type="InterPro" id="IPR030390">
    <property type="entry name" value="MeTrfase_TrmA_AS"/>
</dbReference>